<dbReference type="InterPro" id="IPR050191">
    <property type="entry name" value="ATP-dep_DNA_ligase"/>
</dbReference>
<proteinExistence type="inferred from homology"/>
<dbReference type="EC" id="6.5.1.1" evidence="2"/>
<evidence type="ECO:0000256" key="1">
    <source>
        <dbReference type="ARBA" id="ARBA00007572"/>
    </source>
</evidence>
<gene>
    <name evidence="6" type="ORF">GCM10010862_44970</name>
</gene>
<dbReference type="PROSITE" id="PS00333">
    <property type="entry name" value="DNA_LIGASE_A2"/>
    <property type="match status" value="1"/>
</dbReference>
<dbReference type="SUPFAM" id="SSF56091">
    <property type="entry name" value="DNA ligase/mRNA capping enzyme, catalytic domain"/>
    <property type="match status" value="1"/>
</dbReference>
<comment type="catalytic activity">
    <reaction evidence="4">
        <text>ATP + (deoxyribonucleotide)n-3'-hydroxyl + 5'-phospho-(deoxyribonucleotide)m = (deoxyribonucleotide)n+m + AMP + diphosphate.</text>
        <dbReference type="EC" id="6.5.1.1"/>
    </reaction>
</comment>
<keyword evidence="3" id="KW-0436">Ligase</keyword>
<name>A0ABQ5WAX5_9HYPH</name>
<sequence length="295" mass="33599">MFRRFQLARLVDKVPDGDDWLFEMKFDGYRCEAELFGSKVTLYSRGGHDWTGIFSHLVPAFQKLTKGSASIDGEVVAIDDEGRASFNLLQNSLKRKAPIVFYAFDLLEQDGEDLRGLPLIERKDRLEALLGERRPTDPIQFSSHIIGHGQEVFERMCASGHEGVIAKRLNARYQSGDRSPTWLKVKCTKRQEFLVVGWRTNEEGEDLRAFHLAEEIEGKLVYRGRVGSGITDRERPGFLGAVELIEVDEPVLAVPREERKLGRWVEPRLVADVAFTEVTEEGTLRHPSFKGIRVR</sequence>
<dbReference type="EMBL" id="BSNS01000023">
    <property type="protein sequence ID" value="GLQ57238.1"/>
    <property type="molecule type" value="Genomic_DNA"/>
</dbReference>
<dbReference type="SUPFAM" id="SSF50249">
    <property type="entry name" value="Nucleic acid-binding proteins"/>
    <property type="match status" value="1"/>
</dbReference>
<dbReference type="InterPro" id="IPR014146">
    <property type="entry name" value="LigD_ligase_dom"/>
</dbReference>
<evidence type="ECO:0000256" key="2">
    <source>
        <dbReference type="ARBA" id="ARBA00012727"/>
    </source>
</evidence>
<evidence type="ECO:0000313" key="7">
    <source>
        <dbReference type="Proteomes" id="UP001156691"/>
    </source>
</evidence>
<protein>
    <recommendedName>
        <fullName evidence="2">DNA ligase (ATP)</fullName>
        <ecNumber evidence="2">6.5.1.1</ecNumber>
    </recommendedName>
</protein>
<dbReference type="InterPro" id="IPR012310">
    <property type="entry name" value="DNA_ligase_ATP-dep_cent"/>
</dbReference>
<dbReference type="PROSITE" id="PS50160">
    <property type="entry name" value="DNA_LIGASE_A3"/>
    <property type="match status" value="1"/>
</dbReference>
<dbReference type="Gene3D" id="3.30.470.30">
    <property type="entry name" value="DNA ligase/mRNA capping enzyme"/>
    <property type="match status" value="1"/>
</dbReference>
<dbReference type="CDD" id="cd07971">
    <property type="entry name" value="OBF_DNA_ligase_LigD"/>
    <property type="match status" value="1"/>
</dbReference>
<evidence type="ECO:0000256" key="3">
    <source>
        <dbReference type="ARBA" id="ARBA00022598"/>
    </source>
</evidence>
<dbReference type="Pfam" id="PF01068">
    <property type="entry name" value="DNA_ligase_A_M"/>
    <property type="match status" value="1"/>
</dbReference>
<reference evidence="7" key="1">
    <citation type="journal article" date="2019" name="Int. J. Syst. Evol. Microbiol.">
        <title>The Global Catalogue of Microorganisms (GCM) 10K type strain sequencing project: providing services to taxonomists for standard genome sequencing and annotation.</title>
        <authorList>
            <consortium name="The Broad Institute Genomics Platform"/>
            <consortium name="The Broad Institute Genome Sequencing Center for Infectious Disease"/>
            <person name="Wu L."/>
            <person name="Ma J."/>
        </authorList>
    </citation>
    <scope>NUCLEOTIDE SEQUENCE [LARGE SCALE GENOMIC DNA]</scope>
    <source>
        <strain evidence="7">NBRC 112416</strain>
    </source>
</reference>
<dbReference type="PANTHER" id="PTHR45674">
    <property type="entry name" value="DNA LIGASE 1/3 FAMILY MEMBER"/>
    <property type="match status" value="1"/>
</dbReference>
<dbReference type="Gene3D" id="2.40.50.140">
    <property type="entry name" value="Nucleic acid-binding proteins"/>
    <property type="match status" value="1"/>
</dbReference>
<keyword evidence="7" id="KW-1185">Reference proteome</keyword>
<comment type="similarity">
    <text evidence="1">Belongs to the ATP-dependent DNA ligase family.</text>
</comment>
<evidence type="ECO:0000256" key="4">
    <source>
        <dbReference type="ARBA" id="ARBA00034003"/>
    </source>
</evidence>
<evidence type="ECO:0000259" key="5">
    <source>
        <dbReference type="PROSITE" id="PS50160"/>
    </source>
</evidence>
<dbReference type="Gene3D" id="3.30.1490.70">
    <property type="match status" value="1"/>
</dbReference>
<dbReference type="Pfam" id="PF04679">
    <property type="entry name" value="DNA_ligase_A_C"/>
    <property type="match status" value="1"/>
</dbReference>
<dbReference type="InterPro" id="IPR012309">
    <property type="entry name" value="DNA_ligase_ATP-dep_C"/>
</dbReference>
<accession>A0ABQ5WAX5</accession>
<dbReference type="InterPro" id="IPR016059">
    <property type="entry name" value="DNA_ligase_ATP-dep_CS"/>
</dbReference>
<organism evidence="6 7">
    <name type="scientific">Devosia nitrariae</name>
    <dbReference type="NCBI Taxonomy" id="2071872"/>
    <lineage>
        <taxon>Bacteria</taxon>
        <taxon>Pseudomonadati</taxon>
        <taxon>Pseudomonadota</taxon>
        <taxon>Alphaproteobacteria</taxon>
        <taxon>Hyphomicrobiales</taxon>
        <taxon>Devosiaceae</taxon>
        <taxon>Devosia</taxon>
    </lineage>
</organism>
<dbReference type="PANTHER" id="PTHR45674:SF4">
    <property type="entry name" value="DNA LIGASE 1"/>
    <property type="match status" value="1"/>
</dbReference>
<comment type="caution">
    <text evidence="6">The sequence shown here is derived from an EMBL/GenBank/DDBJ whole genome shotgun (WGS) entry which is preliminary data.</text>
</comment>
<feature type="domain" description="ATP-dependent DNA ligase family profile" evidence="5">
    <location>
        <begin position="92"/>
        <end position="248"/>
    </location>
</feature>
<dbReference type="Proteomes" id="UP001156691">
    <property type="component" value="Unassembled WGS sequence"/>
</dbReference>
<dbReference type="CDD" id="cd07906">
    <property type="entry name" value="Adenylation_DNA_ligase_LigD_LigC"/>
    <property type="match status" value="1"/>
</dbReference>
<dbReference type="InterPro" id="IPR012340">
    <property type="entry name" value="NA-bd_OB-fold"/>
</dbReference>
<dbReference type="RefSeq" id="WP_284342631.1">
    <property type="nucleotide sequence ID" value="NZ_BSNS01000023.1"/>
</dbReference>
<evidence type="ECO:0000313" key="6">
    <source>
        <dbReference type="EMBL" id="GLQ57238.1"/>
    </source>
</evidence>
<dbReference type="NCBIfam" id="TIGR02779">
    <property type="entry name" value="NHEJ_ligase_lig"/>
    <property type="match status" value="1"/>
</dbReference>